<keyword evidence="2" id="KW-1185">Reference proteome</keyword>
<sequence length="213" mass="23742">MGEAGYIVGDFDTFGLLELEVGIRPTLRTILDNIELNRQSLQPFTASLLEKQTSSTTNITSIRCLDAKCNGQSISTPEPTYRAPPHHLGRPALPTIHRRRRLPRALMLTCRALYAESKDLPAQIHPAKCRVTVWPPSKEYAFLPNLECGRKGQPLIMTETLGPIGTCRILKEAREVDVHLPKGLEDNGEVKASVETIMKSMPRREVVKVHAGR</sequence>
<reference evidence="1" key="1">
    <citation type="journal article" date="2020" name="Stud. Mycol.">
        <title>101 Dothideomycetes genomes: a test case for predicting lifestyles and emergence of pathogens.</title>
        <authorList>
            <person name="Haridas S."/>
            <person name="Albert R."/>
            <person name="Binder M."/>
            <person name="Bloem J."/>
            <person name="Labutti K."/>
            <person name="Salamov A."/>
            <person name="Andreopoulos B."/>
            <person name="Baker S."/>
            <person name="Barry K."/>
            <person name="Bills G."/>
            <person name="Bluhm B."/>
            <person name="Cannon C."/>
            <person name="Castanera R."/>
            <person name="Culley D."/>
            <person name="Daum C."/>
            <person name="Ezra D."/>
            <person name="Gonzalez J."/>
            <person name="Henrissat B."/>
            <person name="Kuo A."/>
            <person name="Liang C."/>
            <person name="Lipzen A."/>
            <person name="Lutzoni F."/>
            <person name="Magnuson J."/>
            <person name="Mondo S."/>
            <person name="Nolan M."/>
            <person name="Ohm R."/>
            <person name="Pangilinan J."/>
            <person name="Park H.-J."/>
            <person name="Ramirez L."/>
            <person name="Alfaro M."/>
            <person name="Sun H."/>
            <person name="Tritt A."/>
            <person name="Yoshinaga Y."/>
            <person name="Zwiers L.-H."/>
            <person name="Turgeon B."/>
            <person name="Goodwin S."/>
            <person name="Spatafora J."/>
            <person name="Crous P."/>
            <person name="Grigoriev I."/>
        </authorList>
    </citation>
    <scope>NUCLEOTIDE SEQUENCE</scope>
    <source>
        <strain evidence="1">CBS 116005</strain>
    </source>
</reference>
<gene>
    <name evidence="1" type="ORF">EJ03DRAFT_331554</name>
</gene>
<evidence type="ECO:0000313" key="1">
    <source>
        <dbReference type="EMBL" id="KAF2764770.1"/>
    </source>
</evidence>
<name>A0A6G1KWI0_9PEZI</name>
<dbReference type="AlphaFoldDB" id="A0A6G1KWI0"/>
<dbReference type="EMBL" id="ML995910">
    <property type="protein sequence ID" value="KAF2764770.1"/>
    <property type="molecule type" value="Genomic_DNA"/>
</dbReference>
<organism evidence="1 2">
    <name type="scientific">Teratosphaeria nubilosa</name>
    <dbReference type="NCBI Taxonomy" id="161662"/>
    <lineage>
        <taxon>Eukaryota</taxon>
        <taxon>Fungi</taxon>
        <taxon>Dikarya</taxon>
        <taxon>Ascomycota</taxon>
        <taxon>Pezizomycotina</taxon>
        <taxon>Dothideomycetes</taxon>
        <taxon>Dothideomycetidae</taxon>
        <taxon>Mycosphaerellales</taxon>
        <taxon>Teratosphaeriaceae</taxon>
        <taxon>Teratosphaeria</taxon>
    </lineage>
</organism>
<proteinExistence type="predicted"/>
<dbReference type="Proteomes" id="UP000799436">
    <property type="component" value="Unassembled WGS sequence"/>
</dbReference>
<accession>A0A6G1KWI0</accession>
<protein>
    <submittedName>
        <fullName evidence="1">Uncharacterized protein</fullName>
    </submittedName>
</protein>
<evidence type="ECO:0000313" key="2">
    <source>
        <dbReference type="Proteomes" id="UP000799436"/>
    </source>
</evidence>
<dbReference type="OrthoDB" id="10394058at2759"/>